<dbReference type="PANTHER" id="PTHR38684">
    <property type="entry name" value="PROTEIN AMPE"/>
    <property type="match status" value="1"/>
</dbReference>
<comment type="caution">
    <text evidence="2">The sequence shown here is derived from an EMBL/GenBank/DDBJ whole genome shotgun (WGS) entry which is preliminary data.</text>
</comment>
<dbReference type="GO" id="GO:0046677">
    <property type="term" value="P:response to antibiotic"/>
    <property type="evidence" value="ECO:0007669"/>
    <property type="project" value="TreeGrafter"/>
</dbReference>
<evidence type="ECO:0000313" key="3">
    <source>
        <dbReference type="Proteomes" id="UP000050416"/>
    </source>
</evidence>
<dbReference type="OrthoDB" id="9811967at2"/>
<feature type="transmembrane region" description="Helical" evidence="1">
    <location>
        <begin position="150"/>
        <end position="174"/>
    </location>
</feature>
<name>A0A0P8CY01_9GAMM</name>
<gene>
    <name evidence="2" type="primary">ampE</name>
    <name evidence="2" type="ORF">HLUCCX14_10785</name>
</gene>
<dbReference type="EMBL" id="LJZQ01000015">
    <property type="protein sequence ID" value="KPQ28452.1"/>
    <property type="molecule type" value="Genomic_DNA"/>
</dbReference>
<feature type="transmembrane region" description="Helical" evidence="1">
    <location>
        <begin position="274"/>
        <end position="294"/>
    </location>
</feature>
<keyword evidence="1" id="KW-0472">Membrane</keyword>
<protein>
    <submittedName>
        <fullName evidence="2">AmpE protein</fullName>
    </submittedName>
</protein>
<keyword evidence="1" id="KW-0812">Transmembrane</keyword>
<dbReference type="GO" id="GO:0005886">
    <property type="term" value="C:plasma membrane"/>
    <property type="evidence" value="ECO:0007669"/>
    <property type="project" value="TreeGrafter"/>
</dbReference>
<proteinExistence type="predicted"/>
<dbReference type="AlphaFoldDB" id="A0A0P8CY01"/>
<accession>A0A0P8CY01</accession>
<feature type="transmembrane region" description="Helical" evidence="1">
    <location>
        <begin position="50"/>
        <end position="72"/>
    </location>
</feature>
<feature type="transmembrane region" description="Helical" evidence="1">
    <location>
        <begin position="79"/>
        <end position="100"/>
    </location>
</feature>
<evidence type="ECO:0000256" key="1">
    <source>
        <dbReference type="SAM" id="Phobius"/>
    </source>
</evidence>
<dbReference type="PANTHER" id="PTHR38684:SF1">
    <property type="entry name" value="PROTEIN AMPE"/>
    <property type="match status" value="1"/>
</dbReference>
<reference evidence="2 3" key="1">
    <citation type="submission" date="2015-09" db="EMBL/GenBank/DDBJ databases">
        <title>Identification and resolution of microdiversity through metagenomic sequencing of parallel consortia.</title>
        <authorList>
            <person name="Nelson W.C."/>
            <person name="Romine M.F."/>
            <person name="Lindemann S.R."/>
        </authorList>
    </citation>
    <scope>NUCLEOTIDE SEQUENCE [LARGE SCALE GENOMIC DNA]</scope>
    <source>
        <strain evidence="2">HL-55</strain>
    </source>
</reference>
<keyword evidence="1" id="KW-1133">Transmembrane helix</keyword>
<dbReference type="InterPro" id="IPR052966">
    <property type="entry name" value="Beta-lactamase_Reg"/>
</dbReference>
<dbReference type="PATRIC" id="fig|1305731.5.peg.609"/>
<dbReference type="Proteomes" id="UP000050416">
    <property type="component" value="Unassembled WGS sequence"/>
</dbReference>
<evidence type="ECO:0000313" key="2">
    <source>
        <dbReference type="EMBL" id="KPQ28452.1"/>
    </source>
</evidence>
<organism evidence="2 3">
    <name type="scientific">Marinobacter excellens HL-55</name>
    <dbReference type="NCBI Taxonomy" id="1305731"/>
    <lineage>
        <taxon>Bacteria</taxon>
        <taxon>Pseudomonadati</taxon>
        <taxon>Pseudomonadota</taxon>
        <taxon>Gammaproteobacteria</taxon>
        <taxon>Pseudomonadales</taxon>
        <taxon>Marinobacteraceae</taxon>
        <taxon>Marinobacter</taxon>
    </lineage>
</organism>
<sequence>MVFVVFLLAYLTRRRLDGLNRLDGDTLWRAWFHQGARIQAGNERSIRAGMALVVLPGLALACIVWSLGWLGFRFAAYPLELIVLVLLMGTPGWRGLLAAYSDAWGRGDMQAAWHQVQDRLPAQERGAALSPEAMHLSLSKVLVMAVFERFFLVAFWYVVGGIGAALIARGLVALAEQWPQNAARPRFAGLGELANWIPARLLSCTLGLAGDLSGWLQEARKVLPGFGRKTEEILMISANGSLTGYALDPEQFVSLHPDEWPSFGGRSLTAIRDLLNRSMLVWICGAALLVIAGVV</sequence>
<dbReference type="STRING" id="1305731.GCA_000934705_00860"/>